<keyword evidence="6 8" id="KW-0012">Acyltransferase</keyword>
<dbReference type="InterPro" id="IPR042231">
    <property type="entry name" value="Cho/carn_acyl_trans_2"/>
</dbReference>
<evidence type="ECO:0000256" key="9">
    <source>
        <dbReference type="SAM" id="MobiDB-lite"/>
    </source>
</evidence>
<evidence type="ECO:0000256" key="3">
    <source>
        <dbReference type="ARBA" id="ARBA00022679"/>
    </source>
</evidence>
<evidence type="ECO:0000259" key="10">
    <source>
        <dbReference type="Pfam" id="PF00755"/>
    </source>
</evidence>
<proteinExistence type="inferred from homology"/>
<dbReference type="AlphaFoldDB" id="A0AAJ8M0J1"/>
<dbReference type="GO" id="GO:0016406">
    <property type="term" value="F:carnitine O-acyltransferase activity"/>
    <property type="evidence" value="ECO:0007669"/>
    <property type="project" value="UniProtKB-ARBA"/>
</dbReference>
<evidence type="ECO:0000256" key="7">
    <source>
        <dbReference type="PIRSR" id="PIRSR600542-1"/>
    </source>
</evidence>
<dbReference type="InterPro" id="IPR042572">
    <property type="entry name" value="Carn_acyl_trans_N"/>
</dbReference>
<reference evidence="11" key="3">
    <citation type="submission" date="2024-01" db="EMBL/GenBank/DDBJ databases">
        <authorList>
            <person name="Coelho M.A."/>
            <person name="David-Palma M."/>
            <person name="Shea T."/>
            <person name="Sun S."/>
            <person name="Cuomo C.A."/>
            <person name="Heitman J."/>
        </authorList>
    </citation>
    <scope>NUCLEOTIDE SEQUENCE</scope>
    <source>
        <strain evidence="11">CBS 7841</strain>
    </source>
</reference>
<keyword evidence="4" id="KW-0276">Fatty acid metabolism</keyword>
<dbReference type="Gene3D" id="1.10.275.20">
    <property type="entry name" value="Choline/Carnitine o-acyltransferase"/>
    <property type="match status" value="1"/>
</dbReference>
<dbReference type="RefSeq" id="XP_066068165.1">
    <property type="nucleotide sequence ID" value="XM_066212068.1"/>
</dbReference>
<evidence type="ECO:0000256" key="4">
    <source>
        <dbReference type="ARBA" id="ARBA00022832"/>
    </source>
</evidence>
<evidence type="ECO:0000313" key="11">
    <source>
        <dbReference type="EMBL" id="WVN87465.1"/>
    </source>
</evidence>
<protein>
    <recommendedName>
        <fullName evidence="10">Choline/carnitine acyltransferase domain-containing protein</fullName>
    </recommendedName>
</protein>
<dbReference type="PANTHER" id="PTHR22589">
    <property type="entry name" value="CARNITINE O-ACYLTRANSFERASE"/>
    <property type="match status" value="1"/>
</dbReference>
<keyword evidence="12" id="KW-1185">Reference proteome</keyword>
<feature type="domain" description="Choline/carnitine acyltransferase" evidence="10">
    <location>
        <begin position="28"/>
        <end position="685"/>
    </location>
</feature>
<keyword evidence="5" id="KW-0443">Lipid metabolism</keyword>
<feature type="region of interest" description="Disordered" evidence="9">
    <location>
        <begin position="1"/>
        <end position="25"/>
    </location>
</feature>
<dbReference type="SUPFAM" id="SSF52777">
    <property type="entry name" value="CoA-dependent acyltransferases"/>
    <property type="match status" value="2"/>
</dbReference>
<dbReference type="EMBL" id="CP143786">
    <property type="protein sequence ID" value="WVN87465.1"/>
    <property type="molecule type" value="Genomic_DNA"/>
</dbReference>
<dbReference type="PROSITE" id="PS00439">
    <property type="entry name" value="ACYLTRANSF_C_1"/>
    <property type="match status" value="1"/>
</dbReference>
<evidence type="ECO:0000256" key="8">
    <source>
        <dbReference type="RuleBase" id="RU003801"/>
    </source>
</evidence>
<reference evidence="11" key="1">
    <citation type="submission" date="2016-06" db="EMBL/GenBank/DDBJ databases">
        <authorList>
            <person name="Cuomo C."/>
            <person name="Litvintseva A."/>
            <person name="Heitman J."/>
            <person name="Chen Y."/>
            <person name="Sun S."/>
            <person name="Springer D."/>
            <person name="Dromer F."/>
            <person name="Young S."/>
            <person name="Zeng Q."/>
            <person name="Chapman S."/>
            <person name="Gujja S."/>
            <person name="Saif S."/>
            <person name="Birren B."/>
        </authorList>
    </citation>
    <scope>NUCLEOTIDE SEQUENCE</scope>
    <source>
        <strain evidence="11">CBS 7841</strain>
    </source>
</reference>
<evidence type="ECO:0000256" key="2">
    <source>
        <dbReference type="ARBA" id="ARBA00022448"/>
    </source>
</evidence>
<dbReference type="InterPro" id="IPR023213">
    <property type="entry name" value="CAT-like_dom_sf"/>
</dbReference>
<name>A0AAJ8M0J1_9TREE</name>
<dbReference type="GeneID" id="91086858"/>
<sequence length="707" mass="79227">MPARMFAATTRRSNPPKTFANQGNLPRLPIPDLQQSLEAYLKSLTPLMEHQYDKSSISNEMEKRKLFVKDFIAPGGLGRTLQERLKDLDHVSPNNWLNDTLWLALAYHTWRAPLIVNSNWWLCFVDDPACLPPPVVSYSGEPVQQEVPIPNPNPLSDLPADSQSGGKEWLKGHTIDPPVDWNKITSIEWISPVQVRRAAWLAHRFAQFRAKLSREEIPADVIRGVPLCMNQYSSLFNLARIPRPNCDAFSTPDQHALHLSLIIEDYYYSVDIFSSPNKQGDVPEPLPVSIIESRLRECVEDATARKDKGEACVPVGVLSGDERDNWAKNREHLILLQNRPLLHSLSTSLLVLTLDPYTLPSTIPPSQDPLKLPSVDAHIRNCATGIRGGRGRWWDKAIGLIVENNGRSGVSGEHSPADGLIPSIVAEYALNEPIDQTKFDSALSTSNVQETSPGWERLEWKLDEKILHEIEDVQARNQKIIDNSDASQLWWCEYGVEWIKKNAKQAPDAYLQQVIQLAWYMDQGYPTATYETASTRAFLHGRTDVTRSLTQPSRSFVKSMLDPSSSPLQRYSLLSEACSAHDALTKRSANGLGFDRHLMGLKVQLQPGESHALFEDELYAKSQEWKLSTSGLSAGRAFMGTGFGAAWPDGYGINYLAGPHLIKFGIEGKFSCEKTSTQRFKHHIVQALRDIREVCEACVDNTPSAKL</sequence>
<dbReference type="PANTHER" id="PTHR22589:SF107">
    <property type="entry name" value="CHOLINE_CARNITINE ACYLTRANSFERASE DOMAIN-CONTAINING PROTEIN"/>
    <property type="match status" value="1"/>
</dbReference>
<dbReference type="Gene3D" id="3.30.559.70">
    <property type="entry name" value="Choline/Carnitine o-acyltransferase, domain 2"/>
    <property type="match status" value="1"/>
</dbReference>
<feature type="compositionally biased region" description="Polar residues" evidence="9">
    <location>
        <begin position="10"/>
        <end position="24"/>
    </location>
</feature>
<dbReference type="KEGG" id="cdep:91086858"/>
<evidence type="ECO:0000256" key="5">
    <source>
        <dbReference type="ARBA" id="ARBA00023098"/>
    </source>
</evidence>
<dbReference type="InterPro" id="IPR039551">
    <property type="entry name" value="Cho/carn_acyl_trans"/>
</dbReference>
<evidence type="ECO:0000256" key="6">
    <source>
        <dbReference type="ARBA" id="ARBA00023315"/>
    </source>
</evidence>
<organism evidence="11 12">
    <name type="scientific">Cryptococcus depauperatus CBS 7841</name>
    <dbReference type="NCBI Taxonomy" id="1295531"/>
    <lineage>
        <taxon>Eukaryota</taxon>
        <taxon>Fungi</taxon>
        <taxon>Dikarya</taxon>
        <taxon>Basidiomycota</taxon>
        <taxon>Agaricomycotina</taxon>
        <taxon>Tremellomycetes</taxon>
        <taxon>Tremellales</taxon>
        <taxon>Cryptococcaceae</taxon>
        <taxon>Cryptococcus</taxon>
    </lineage>
</organism>
<evidence type="ECO:0000313" key="12">
    <source>
        <dbReference type="Proteomes" id="UP000094043"/>
    </source>
</evidence>
<feature type="active site" description="Proton acceptor" evidence="7">
    <location>
        <position position="414"/>
    </location>
</feature>
<keyword evidence="3 8" id="KW-0808">Transferase</keyword>
<dbReference type="InterPro" id="IPR000542">
    <property type="entry name" value="Carn_acyl_trans"/>
</dbReference>
<dbReference type="GO" id="GO:0006631">
    <property type="term" value="P:fatty acid metabolic process"/>
    <property type="evidence" value="ECO:0007669"/>
    <property type="project" value="UniProtKB-KW"/>
</dbReference>
<dbReference type="Pfam" id="PF00755">
    <property type="entry name" value="Carn_acyltransf"/>
    <property type="match status" value="1"/>
</dbReference>
<dbReference type="Gene3D" id="3.30.559.10">
    <property type="entry name" value="Chloramphenicol acetyltransferase-like domain"/>
    <property type="match status" value="1"/>
</dbReference>
<accession>A0AAJ8M0J1</accession>
<dbReference type="Proteomes" id="UP000094043">
    <property type="component" value="Chromosome 3"/>
</dbReference>
<reference evidence="11" key="2">
    <citation type="journal article" date="2022" name="Elife">
        <title>Obligate sexual reproduction of a homothallic fungus closely related to the Cryptococcus pathogenic species complex.</title>
        <authorList>
            <person name="Passer A.R."/>
            <person name="Clancey S.A."/>
            <person name="Shea T."/>
            <person name="David-Palma M."/>
            <person name="Averette A.F."/>
            <person name="Boekhout T."/>
            <person name="Porcel B.M."/>
            <person name="Nowrousian M."/>
            <person name="Cuomo C.A."/>
            <person name="Sun S."/>
            <person name="Heitman J."/>
            <person name="Coelho M.A."/>
        </authorList>
    </citation>
    <scope>NUCLEOTIDE SEQUENCE</scope>
    <source>
        <strain evidence="11">CBS 7841</strain>
    </source>
</reference>
<keyword evidence="2" id="KW-0813">Transport</keyword>
<comment type="similarity">
    <text evidence="1 8">Belongs to the carnitine/choline acetyltransferase family.</text>
</comment>
<dbReference type="PROSITE" id="PS00440">
    <property type="entry name" value="ACYLTRANSF_C_2"/>
    <property type="match status" value="1"/>
</dbReference>
<evidence type="ECO:0000256" key="1">
    <source>
        <dbReference type="ARBA" id="ARBA00005232"/>
    </source>
</evidence>
<gene>
    <name evidence="11" type="ORF">L203_102647</name>
</gene>